<evidence type="ECO:0000256" key="8">
    <source>
        <dbReference type="ARBA" id="ARBA00022982"/>
    </source>
</evidence>
<gene>
    <name evidence="17" type="ORF">EVB01_02405</name>
</gene>
<dbReference type="GO" id="GO:0016020">
    <property type="term" value="C:membrane"/>
    <property type="evidence" value="ECO:0007669"/>
    <property type="project" value="UniProtKB-SubCell"/>
</dbReference>
<evidence type="ECO:0000256" key="4">
    <source>
        <dbReference type="ARBA" id="ARBA00022448"/>
    </source>
</evidence>
<protein>
    <recommendedName>
        <fullName evidence="3">cytochrome-c oxidase</fullName>
        <ecNumber evidence="3">7.1.1.9</ecNumber>
    </recommendedName>
    <alternativeName>
        <fullName evidence="11">Cytochrome c oxidase polypeptide II</fullName>
    </alternativeName>
</protein>
<keyword evidence="14" id="KW-0732">Signal</keyword>
<evidence type="ECO:0000256" key="2">
    <source>
        <dbReference type="ARBA" id="ARBA00007866"/>
    </source>
</evidence>
<evidence type="ECO:0000256" key="12">
    <source>
        <dbReference type="ARBA" id="ARBA00047816"/>
    </source>
</evidence>
<dbReference type="PRINTS" id="PR01166">
    <property type="entry name" value="CYCOXIDASEII"/>
</dbReference>
<dbReference type="SUPFAM" id="SSF49503">
    <property type="entry name" value="Cupredoxins"/>
    <property type="match status" value="1"/>
</dbReference>
<feature type="signal peptide" evidence="14">
    <location>
        <begin position="1"/>
        <end position="27"/>
    </location>
</feature>
<comment type="subcellular location">
    <subcellularLocation>
        <location evidence="1">Membrane</location>
        <topology evidence="1">Multi-pass membrane protein</topology>
    </subcellularLocation>
</comment>
<feature type="non-terminal residue" evidence="17">
    <location>
        <position position="158"/>
    </location>
</feature>
<dbReference type="SUPFAM" id="SSF81464">
    <property type="entry name" value="Cytochrome c oxidase subunit II-like, transmembrane region"/>
    <property type="match status" value="1"/>
</dbReference>
<evidence type="ECO:0000313" key="18">
    <source>
        <dbReference type="Proteomes" id="UP000319023"/>
    </source>
</evidence>
<dbReference type="InterPro" id="IPR008972">
    <property type="entry name" value="Cupredoxin"/>
</dbReference>
<evidence type="ECO:0000256" key="10">
    <source>
        <dbReference type="ARBA" id="ARBA00023136"/>
    </source>
</evidence>
<evidence type="ECO:0000313" key="17">
    <source>
        <dbReference type="EMBL" id="RZO11611.1"/>
    </source>
</evidence>
<dbReference type="PANTHER" id="PTHR22888">
    <property type="entry name" value="CYTOCHROME C OXIDASE, SUBUNIT II"/>
    <property type="match status" value="1"/>
</dbReference>
<dbReference type="InterPro" id="IPR011759">
    <property type="entry name" value="Cyt_c_oxidase_su2_TM_dom"/>
</dbReference>
<keyword evidence="4" id="KW-0813">Transport</keyword>
<keyword evidence="9 13" id="KW-1133">Transmembrane helix</keyword>
<evidence type="ECO:0000259" key="16">
    <source>
        <dbReference type="PROSITE" id="PS50999"/>
    </source>
</evidence>
<feature type="domain" description="Cytochrome oxidase subunit II transmembrane region profile" evidence="16">
    <location>
        <begin position="26"/>
        <end position="121"/>
    </location>
</feature>
<dbReference type="Pfam" id="PF02790">
    <property type="entry name" value="COX2_TM"/>
    <property type="match status" value="1"/>
</dbReference>
<name>A0A520LRI7_9GAMM</name>
<evidence type="ECO:0000256" key="14">
    <source>
        <dbReference type="SAM" id="SignalP"/>
    </source>
</evidence>
<feature type="domain" description="Cytochrome oxidase subunit II copper A binding" evidence="15">
    <location>
        <begin position="122"/>
        <end position="158"/>
    </location>
</feature>
<keyword evidence="10 13" id="KW-0472">Membrane</keyword>
<keyword evidence="5" id="KW-0679">Respiratory chain</keyword>
<evidence type="ECO:0000256" key="6">
    <source>
        <dbReference type="ARBA" id="ARBA00022692"/>
    </source>
</evidence>
<keyword evidence="7" id="KW-1278">Translocase</keyword>
<dbReference type="InterPro" id="IPR036257">
    <property type="entry name" value="Cyt_c_oxidase_su2_TM_sf"/>
</dbReference>
<evidence type="ECO:0000256" key="7">
    <source>
        <dbReference type="ARBA" id="ARBA00022967"/>
    </source>
</evidence>
<dbReference type="EMBL" id="SHBN01000039">
    <property type="protein sequence ID" value="RZO11611.1"/>
    <property type="molecule type" value="Genomic_DNA"/>
</dbReference>
<dbReference type="GO" id="GO:0005507">
    <property type="term" value="F:copper ion binding"/>
    <property type="evidence" value="ECO:0007669"/>
    <property type="project" value="InterPro"/>
</dbReference>
<dbReference type="InterPro" id="IPR045187">
    <property type="entry name" value="CcO_II"/>
</dbReference>
<evidence type="ECO:0000256" key="13">
    <source>
        <dbReference type="SAM" id="Phobius"/>
    </source>
</evidence>
<organism evidence="17 18">
    <name type="scientific">SAR86 cluster bacterium</name>
    <dbReference type="NCBI Taxonomy" id="2030880"/>
    <lineage>
        <taxon>Bacteria</taxon>
        <taxon>Pseudomonadati</taxon>
        <taxon>Pseudomonadota</taxon>
        <taxon>Gammaproteobacteria</taxon>
        <taxon>SAR86 cluster</taxon>
    </lineage>
</organism>
<comment type="similarity">
    <text evidence="2">Belongs to the cytochrome c oxidase subunit 2 family.</text>
</comment>
<accession>A0A520LRI7</accession>
<keyword evidence="6 13" id="KW-0812">Transmembrane</keyword>
<keyword evidence="8" id="KW-0249">Electron transport</keyword>
<dbReference type="EC" id="7.1.1.9" evidence="3"/>
<dbReference type="GO" id="GO:0004129">
    <property type="term" value="F:cytochrome-c oxidase activity"/>
    <property type="evidence" value="ECO:0007669"/>
    <property type="project" value="UniProtKB-EC"/>
</dbReference>
<evidence type="ECO:0000256" key="9">
    <source>
        <dbReference type="ARBA" id="ARBA00022989"/>
    </source>
</evidence>
<comment type="catalytic activity">
    <reaction evidence="12">
        <text>4 Fe(II)-[cytochrome c] + O2 + 8 H(+)(in) = 4 Fe(III)-[cytochrome c] + 2 H2O + 4 H(+)(out)</text>
        <dbReference type="Rhea" id="RHEA:11436"/>
        <dbReference type="Rhea" id="RHEA-COMP:10350"/>
        <dbReference type="Rhea" id="RHEA-COMP:14399"/>
        <dbReference type="ChEBI" id="CHEBI:15377"/>
        <dbReference type="ChEBI" id="CHEBI:15378"/>
        <dbReference type="ChEBI" id="CHEBI:15379"/>
        <dbReference type="ChEBI" id="CHEBI:29033"/>
        <dbReference type="ChEBI" id="CHEBI:29034"/>
        <dbReference type="EC" id="7.1.1.9"/>
    </reaction>
</comment>
<dbReference type="PANTHER" id="PTHR22888:SF9">
    <property type="entry name" value="CYTOCHROME C OXIDASE SUBUNIT 2"/>
    <property type="match status" value="1"/>
</dbReference>
<feature type="chain" id="PRO_5021773164" description="cytochrome-c oxidase" evidence="14">
    <location>
        <begin position="28"/>
        <end position="158"/>
    </location>
</feature>
<dbReference type="Proteomes" id="UP000319023">
    <property type="component" value="Unassembled WGS sequence"/>
</dbReference>
<dbReference type="PROSITE" id="PS50999">
    <property type="entry name" value="COX2_TM"/>
    <property type="match status" value="1"/>
</dbReference>
<feature type="transmembrane region" description="Helical" evidence="13">
    <location>
        <begin position="51"/>
        <end position="72"/>
    </location>
</feature>
<evidence type="ECO:0000259" key="15">
    <source>
        <dbReference type="PROSITE" id="PS50857"/>
    </source>
</evidence>
<dbReference type="Gene3D" id="1.10.287.90">
    <property type="match status" value="1"/>
</dbReference>
<dbReference type="GO" id="GO:0042773">
    <property type="term" value="P:ATP synthesis coupled electron transport"/>
    <property type="evidence" value="ECO:0007669"/>
    <property type="project" value="TreeGrafter"/>
</dbReference>
<evidence type="ECO:0000256" key="1">
    <source>
        <dbReference type="ARBA" id="ARBA00004141"/>
    </source>
</evidence>
<dbReference type="Gene3D" id="2.60.40.420">
    <property type="entry name" value="Cupredoxins - blue copper proteins"/>
    <property type="match status" value="1"/>
</dbReference>
<dbReference type="InterPro" id="IPR002429">
    <property type="entry name" value="CcO_II-like_C"/>
</dbReference>
<dbReference type="PROSITE" id="PS50857">
    <property type="entry name" value="COX2_CUA"/>
    <property type="match status" value="1"/>
</dbReference>
<reference evidence="17 18" key="1">
    <citation type="submission" date="2019-02" db="EMBL/GenBank/DDBJ databases">
        <title>Prokaryotic population dynamics and viral predation in marine succession experiment using metagenomics: the confinement effect.</title>
        <authorList>
            <person name="Haro-Moreno J.M."/>
            <person name="Rodriguez-Valera F."/>
            <person name="Lopez-Perez M."/>
        </authorList>
    </citation>
    <scope>NUCLEOTIDE SEQUENCE [LARGE SCALE GENOMIC DNA]</scope>
    <source>
        <strain evidence="17">MED-G168</strain>
    </source>
</reference>
<feature type="transmembrane region" description="Helical" evidence="13">
    <location>
        <begin position="93"/>
        <end position="111"/>
    </location>
</feature>
<dbReference type="AlphaFoldDB" id="A0A520LRI7"/>
<evidence type="ECO:0000256" key="5">
    <source>
        <dbReference type="ARBA" id="ARBA00022660"/>
    </source>
</evidence>
<comment type="caution">
    <text evidence="17">The sequence shown here is derived from an EMBL/GenBank/DDBJ whole genome shotgun (WGS) entry which is preliminary data.</text>
</comment>
<proteinExistence type="inferred from homology"/>
<evidence type="ECO:0000256" key="3">
    <source>
        <dbReference type="ARBA" id="ARBA00012949"/>
    </source>
</evidence>
<sequence>MFKKATTSLNKTLLTGLIALFSSNMFAAWDDLNMTEGVTAISKEVFDLHMLIFWICVVIGLVVFGIMFYSMFAFTKKKNPNPATFHENTKVELAWTVVPFLILVFMAIPASNTLTKIYDDTEGDINIQVVGYQWKWQYKYLEDDIDFFSNLTTDWDEI</sequence>
<evidence type="ECO:0000256" key="11">
    <source>
        <dbReference type="ARBA" id="ARBA00031389"/>
    </source>
</evidence>